<gene>
    <name evidence="2" type="ORF">C7449_104490</name>
</gene>
<dbReference type="Pfam" id="PF17650">
    <property type="entry name" value="RACo_linker"/>
    <property type="match status" value="1"/>
</dbReference>
<dbReference type="InterPro" id="IPR027980">
    <property type="entry name" value="RACo_C"/>
</dbReference>
<evidence type="ECO:0000313" key="2">
    <source>
        <dbReference type="EMBL" id="PTM95411.1"/>
    </source>
</evidence>
<dbReference type="Gene3D" id="3.30.420.480">
    <property type="entry name" value="Domain of unknown function (DUF4445)"/>
    <property type="match status" value="1"/>
</dbReference>
<dbReference type="Proteomes" id="UP000241247">
    <property type="component" value="Unassembled WGS sequence"/>
</dbReference>
<dbReference type="InterPro" id="IPR001041">
    <property type="entry name" value="2Fe-2S_ferredoxin-type"/>
</dbReference>
<name>A0A2T5B8V0_MYCDI</name>
<sequence>MRIEGTSENEANMTEAAEKDPLVLFMPSGKRGRFPVGTPVLDAARKLGVYVESICGGRATCGRCQISVQEGNFAKHKIVSSLDHISEKGPKEERYERIRGIPEGRRLSCSAQILGDLVIDVPQDTVINAQVVRKAATDRVIERNSPVQLCYVEVEEPDMHKPSGDLERLKAVLDKDWGWKDLRVAQHLIPQIQGILRKGNWCVTAVIHKDMEFSRPTVIALYPGLKNEAYGIACDIGSTTIAMHLVSLLSGRLVASSGTSNPQIRFGEDLMSRVSYVMMNPDGREAMTKAVGEAVNQLIGKVCEDGGVERDDIFDMVFVANPIMHHLFLGIDPTELGQAPFALAVSGAVQGWAHDIGIEANRGARVYLLPCIAGHVGADAAAATLSEGPHRQDRMMLLVDVGTNAEIVLGNKDRVVAASSPTGPAFEGAEISCGQRAAPGAIERVRIDPVTLEPRFRVIGVDKWSDEEGFAEAAASVGVTGICGSAIIEVVAEMYLSGIISEDGVVDGSMAERTHRIIQNGRTFSYLLHDGEPRITVTQTDIRAIQLAKAALYAGIKLLMEKQGIEHVDLIRFAGAFGSFIDPKYAMVLGLIPDCDLAEVKAVGNAAGTGALMALLNRDHRREIEETVNRIEKIETALEGNFQQLFVNAMAMPNKVDAFPHLASVVTLPERKVLSEEGGEGGGGRRRRRSRD</sequence>
<reference evidence="2 3" key="1">
    <citation type="submission" date="2018-04" db="EMBL/GenBank/DDBJ databases">
        <title>Genomic Encyclopedia of Type Strains, Phase IV (KMG-IV): sequencing the most valuable type-strain genomes for metagenomic binning, comparative biology and taxonomic classification.</title>
        <authorList>
            <person name="Goeker M."/>
        </authorList>
    </citation>
    <scope>NUCLEOTIDE SEQUENCE [LARGE SCALE GENOMIC DNA]</scope>
    <source>
        <strain evidence="2 3">DSM 7138</strain>
    </source>
</reference>
<dbReference type="Gene3D" id="3.10.20.30">
    <property type="match status" value="1"/>
</dbReference>
<comment type="caution">
    <text evidence="2">The sequence shown here is derived from an EMBL/GenBank/DDBJ whole genome shotgun (WGS) entry which is preliminary data.</text>
</comment>
<evidence type="ECO:0000313" key="3">
    <source>
        <dbReference type="Proteomes" id="UP000241247"/>
    </source>
</evidence>
<dbReference type="Gene3D" id="3.10.20.880">
    <property type="match status" value="1"/>
</dbReference>
<dbReference type="RefSeq" id="WP_108003113.1">
    <property type="nucleotide sequence ID" value="NZ_JBHEEX010000007.1"/>
</dbReference>
<feature type="domain" description="2Fe-2S ferredoxin-type" evidence="1">
    <location>
        <begin position="21"/>
        <end position="125"/>
    </location>
</feature>
<dbReference type="InterPro" id="IPR052911">
    <property type="entry name" value="Corrinoid_activation_enz"/>
</dbReference>
<accession>A0A2T5B8V0</accession>
<proteinExistence type="predicted"/>
<dbReference type="PANTHER" id="PTHR42895">
    <property type="entry name" value="IRON-SULFUR CLUSTER-BINDING PROTEIN-RELATED"/>
    <property type="match status" value="1"/>
</dbReference>
<dbReference type="AlphaFoldDB" id="A0A2T5B8V0"/>
<dbReference type="InterPro" id="IPR012675">
    <property type="entry name" value="Beta-grasp_dom_sf"/>
</dbReference>
<dbReference type="PROSITE" id="PS51085">
    <property type="entry name" value="2FE2S_FER_2"/>
    <property type="match status" value="1"/>
</dbReference>
<dbReference type="OrthoDB" id="9810588at2"/>
<dbReference type="Pfam" id="PF14574">
    <property type="entry name" value="RACo_C_ter"/>
    <property type="match status" value="1"/>
</dbReference>
<dbReference type="InterPro" id="IPR042259">
    <property type="entry name" value="Raco-like_middle_sf"/>
</dbReference>
<organism evidence="2 3">
    <name type="scientific">Mycoplana dimorpha</name>
    <dbReference type="NCBI Taxonomy" id="28320"/>
    <lineage>
        <taxon>Bacteria</taxon>
        <taxon>Pseudomonadati</taxon>
        <taxon>Pseudomonadota</taxon>
        <taxon>Alphaproteobacteria</taxon>
        <taxon>Hyphomicrobiales</taxon>
        <taxon>Rhizobiaceae</taxon>
        <taxon>Mycoplana</taxon>
    </lineage>
</organism>
<evidence type="ECO:0000259" key="1">
    <source>
        <dbReference type="PROSITE" id="PS51085"/>
    </source>
</evidence>
<dbReference type="SUPFAM" id="SSF54292">
    <property type="entry name" value="2Fe-2S ferredoxin-like"/>
    <property type="match status" value="1"/>
</dbReference>
<dbReference type="CDD" id="cd00207">
    <property type="entry name" value="fer2"/>
    <property type="match status" value="1"/>
</dbReference>
<dbReference type="InterPro" id="IPR041414">
    <property type="entry name" value="Raco-like_middle"/>
</dbReference>
<protein>
    <submittedName>
        <fullName evidence="2">Uncharacterized 2Fe-2S/4Fe-4S cluster protein (DUF4445 family)</fullName>
    </submittedName>
</protein>
<dbReference type="InterPro" id="IPR040506">
    <property type="entry name" value="RACo_linker"/>
</dbReference>
<keyword evidence="3" id="KW-1185">Reference proteome</keyword>
<dbReference type="EMBL" id="PZZZ01000004">
    <property type="protein sequence ID" value="PTM95411.1"/>
    <property type="molecule type" value="Genomic_DNA"/>
</dbReference>
<dbReference type="InterPro" id="IPR036010">
    <property type="entry name" value="2Fe-2S_ferredoxin-like_sf"/>
</dbReference>
<dbReference type="GO" id="GO:0051536">
    <property type="term" value="F:iron-sulfur cluster binding"/>
    <property type="evidence" value="ECO:0007669"/>
    <property type="project" value="InterPro"/>
</dbReference>
<dbReference type="Pfam" id="PF17651">
    <property type="entry name" value="Raco_middle"/>
    <property type="match status" value="1"/>
</dbReference>
<dbReference type="PANTHER" id="PTHR42895:SF1">
    <property type="entry name" value="IRON-SULFUR CLUSTER PROTEIN"/>
    <property type="match status" value="1"/>
</dbReference>